<feature type="domain" description="Ribonuclease H1 N-terminal" evidence="1">
    <location>
        <begin position="132"/>
        <end position="171"/>
    </location>
</feature>
<dbReference type="Gene3D" id="3.40.970.10">
    <property type="entry name" value="Ribonuclease H1, N-terminal domain"/>
    <property type="match status" value="1"/>
</dbReference>
<dbReference type="EMBL" id="JABBWD010000006">
    <property type="protein sequence ID" value="KAG1781390.1"/>
    <property type="molecule type" value="Genomic_DNA"/>
</dbReference>
<comment type="caution">
    <text evidence="2">The sequence shown here is derived from an EMBL/GenBank/DDBJ whole genome shotgun (WGS) entry which is preliminary data.</text>
</comment>
<dbReference type="InterPro" id="IPR037056">
    <property type="entry name" value="RNase_H1_N_sf"/>
</dbReference>
<organism evidence="2 3">
    <name type="scientific">Suillus placidus</name>
    <dbReference type="NCBI Taxonomy" id="48579"/>
    <lineage>
        <taxon>Eukaryota</taxon>
        <taxon>Fungi</taxon>
        <taxon>Dikarya</taxon>
        <taxon>Basidiomycota</taxon>
        <taxon>Agaricomycotina</taxon>
        <taxon>Agaricomycetes</taxon>
        <taxon>Agaricomycetidae</taxon>
        <taxon>Boletales</taxon>
        <taxon>Suillineae</taxon>
        <taxon>Suillaceae</taxon>
        <taxon>Suillus</taxon>
    </lineage>
</organism>
<dbReference type="InterPro" id="IPR009027">
    <property type="entry name" value="Ribosomal_bL9/RNase_H1_N"/>
</dbReference>
<dbReference type="Proteomes" id="UP000714275">
    <property type="component" value="Unassembled WGS sequence"/>
</dbReference>
<evidence type="ECO:0000313" key="3">
    <source>
        <dbReference type="Proteomes" id="UP000714275"/>
    </source>
</evidence>
<dbReference type="Pfam" id="PF01693">
    <property type="entry name" value="Cauli_VI"/>
    <property type="match status" value="1"/>
</dbReference>
<evidence type="ECO:0000313" key="2">
    <source>
        <dbReference type="EMBL" id="KAG1781390.1"/>
    </source>
</evidence>
<proteinExistence type="predicted"/>
<dbReference type="AlphaFoldDB" id="A0A9P7A2R2"/>
<keyword evidence="3" id="KW-1185">Reference proteome</keyword>
<protein>
    <recommendedName>
        <fullName evidence="1">Ribonuclease H1 N-terminal domain-containing protein</fullName>
    </recommendedName>
</protein>
<sequence>MVALRRFIQDTVKATVHEVAVEATVNVSPVPNEINHSAATTASVSPAPNEINHSAATTASVSPVHNKLKHSATTTASPPVDTIIATASVDANTASMPVGSGGVAASSPAAIVHTQLHGNIRYDVPAPNASGPYYWVTCSRRVGIFSTWQQTSSHVIGVNQASFSKVHSLAEGMQLMNNAIDRGETELLI</sequence>
<accession>A0A9P7A2R2</accession>
<evidence type="ECO:0000259" key="1">
    <source>
        <dbReference type="Pfam" id="PF01693"/>
    </source>
</evidence>
<reference evidence="2" key="1">
    <citation type="journal article" date="2020" name="New Phytol.">
        <title>Comparative genomics reveals dynamic genome evolution in host specialist ectomycorrhizal fungi.</title>
        <authorList>
            <person name="Lofgren L.A."/>
            <person name="Nguyen N.H."/>
            <person name="Vilgalys R."/>
            <person name="Ruytinx J."/>
            <person name="Liao H.L."/>
            <person name="Branco S."/>
            <person name="Kuo A."/>
            <person name="LaButti K."/>
            <person name="Lipzen A."/>
            <person name="Andreopoulos W."/>
            <person name="Pangilinan J."/>
            <person name="Riley R."/>
            <person name="Hundley H."/>
            <person name="Na H."/>
            <person name="Barry K."/>
            <person name="Grigoriev I.V."/>
            <person name="Stajich J.E."/>
            <person name="Kennedy P.G."/>
        </authorList>
    </citation>
    <scope>NUCLEOTIDE SEQUENCE</scope>
    <source>
        <strain evidence="2">DOB743</strain>
    </source>
</reference>
<dbReference type="SUPFAM" id="SSF55658">
    <property type="entry name" value="L9 N-domain-like"/>
    <property type="match status" value="1"/>
</dbReference>
<dbReference type="OrthoDB" id="2685848at2759"/>
<dbReference type="InterPro" id="IPR011320">
    <property type="entry name" value="RNase_H1_N"/>
</dbReference>
<gene>
    <name evidence="2" type="ORF">EV702DRAFT_1042489</name>
</gene>
<name>A0A9P7A2R2_9AGAM</name>